<protein>
    <submittedName>
        <fullName evidence="1">Uncharacterized protein</fullName>
    </submittedName>
</protein>
<reference evidence="1" key="1">
    <citation type="journal article" date="2015" name="Nature">
        <title>Complex archaea that bridge the gap between prokaryotes and eukaryotes.</title>
        <authorList>
            <person name="Spang A."/>
            <person name="Saw J.H."/>
            <person name="Jorgensen S.L."/>
            <person name="Zaremba-Niedzwiedzka K."/>
            <person name="Martijn J."/>
            <person name="Lind A.E."/>
            <person name="van Eijk R."/>
            <person name="Schleper C."/>
            <person name="Guy L."/>
            <person name="Ettema T.J."/>
        </authorList>
    </citation>
    <scope>NUCLEOTIDE SEQUENCE</scope>
</reference>
<evidence type="ECO:0000313" key="1">
    <source>
        <dbReference type="EMBL" id="KKM18696.1"/>
    </source>
</evidence>
<gene>
    <name evidence="1" type="ORF">LCGC14_1663090</name>
</gene>
<accession>A0A0F9HTI6</accession>
<comment type="caution">
    <text evidence="1">The sequence shown here is derived from an EMBL/GenBank/DDBJ whole genome shotgun (WGS) entry which is preliminary data.</text>
</comment>
<organism evidence="1">
    <name type="scientific">marine sediment metagenome</name>
    <dbReference type="NCBI Taxonomy" id="412755"/>
    <lineage>
        <taxon>unclassified sequences</taxon>
        <taxon>metagenomes</taxon>
        <taxon>ecological metagenomes</taxon>
    </lineage>
</organism>
<dbReference type="AlphaFoldDB" id="A0A0F9HTI6"/>
<dbReference type="EMBL" id="LAZR01014166">
    <property type="protein sequence ID" value="KKM18696.1"/>
    <property type="molecule type" value="Genomic_DNA"/>
</dbReference>
<name>A0A0F9HTI6_9ZZZZ</name>
<proteinExistence type="predicted"/>
<sequence>MAATVGERTPLLDYAAAPYDEELAKDDSAFVRVTNGRVIGGERTQGSLALRVSRRGVIGLILLLNGLAQSTIYKMSLDLAGKDKALGYILGTADLIDCTTLESWAILSVVKEQLKALSPDEDLLLRSQMHIAAKIVTMVVSLGLACSFQVPFAMEVSNHQSWIVMKGIALGAVSFEAGCVTMNSLYSTLERLITYKNRSPTNKKLQIFRHSMIERIDENLEAFVGMDRVGQRGKVREFQDIKAMAGDFERYQAFMKMMLQEFAPGEVHEETWGEWLYKGVDKGVGGLSALTFIAFEGMLGYLMGESLSGMPLGVVLAVVSAGANTYFSGTEIPPTVHRMFKGIGDIVTGQYQKSLGEQLSPKLCYSLKVISGLLACLCWGPVAQATKDGIPEPYTLPAQIAVAGSFIFVVSTALQDVIDGLILKIARARGTPEEKKLLEFYNTMIELKSLLTKAPITEFAKGVEALPQETF</sequence>